<proteinExistence type="predicted"/>
<organism evidence="3 4">
    <name type="scientific">Chelativorans petroleitrophicus</name>
    <dbReference type="NCBI Taxonomy" id="2975484"/>
    <lineage>
        <taxon>Bacteria</taxon>
        <taxon>Pseudomonadati</taxon>
        <taxon>Pseudomonadota</taxon>
        <taxon>Alphaproteobacteria</taxon>
        <taxon>Hyphomicrobiales</taxon>
        <taxon>Phyllobacteriaceae</taxon>
        <taxon>Chelativorans</taxon>
    </lineage>
</organism>
<protein>
    <submittedName>
        <fullName evidence="3">CAP domain-containing protein</fullName>
    </submittedName>
</protein>
<evidence type="ECO:0000256" key="1">
    <source>
        <dbReference type="SAM" id="MobiDB-lite"/>
    </source>
</evidence>
<comment type="caution">
    <text evidence="3">The sequence shown here is derived from an EMBL/GenBank/DDBJ whole genome shotgun (WGS) entry which is preliminary data.</text>
</comment>
<accession>A0A9X2XBR7</accession>
<feature type="region of interest" description="Disordered" evidence="1">
    <location>
        <begin position="1"/>
        <end position="37"/>
    </location>
</feature>
<dbReference type="EMBL" id="JAODNV010000019">
    <property type="protein sequence ID" value="MCT8991796.1"/>
    <property type="molecule type" value="Genomic_DNA"/>
</dbReference>
<dbReference type="CDD" id="cd05379">
    <property type="entry name" value="CAP_bacterial"/>
    <property type="match status" value="1"/>
</dbReference>
<gene>
    <name evidence="3" type="ORF">NYR54_16110</name>
</gene>
<evidence type="ECO:0000313" key="4">
    <source>
        <dbReference type="Proteomes" id="UP001149009"/>
    </source>
</evidence>
<dbReference type="PANTHER" id="PTHR31157">
    <property type="entry name" value="SCP DOMAIN-CONTAINING PROTEIN"/>
    <property type="match status" value="1"/>
</dbReference>
<reference evidence="3" key="1">
    <citation type="submission" date="2022-08" db="EMBL/GenBank/DDBJ databases">
        <title>Chelativorans sichuanense sp. nov., a paraffin oil-degrading bacterium isolated from a mixture of oil-based drill cuttings and paddy soil.</title>
        <authorList>
            <person name="Yu J."/>
            <person name="Liu H."/>
            <person name="Chen Q."/>
        </authorList>
    </citation>
    <scope>NUCLEOTIDE SEQUENCE</scope>
    <source>
        <strain evidence="3">SCAU 2101</strain>
    </source>
</reference>
<dbReference type="RefSeq" id="WP_261516736.1">
    <property type="nucleotide sequence ID" value="NZ_JAODNV010000019.1"/>
</dbReference>
<name>A0A9X2XBR7_9HYPH</name>
<dbReference type="SUPFAM" id="SSF55797">
    <property type="entry name" value="PR-1-like"/>
    <property type="match status" value="1"/>
</dbReference>
<dbReference type="InterPro" id="IPR035940">
    <property type="entry name" value="CAP_sf"/>
</dbReference>
<evidence type="ECO:0000259" key="2">
    <source>
        <dbReference type="Pfam" id="PF00188"/>
    </source>
</evidence>
<dbReference type="InterPro" id="IPR014044">
    <property type="entry name" value="CAP_dom"/>
</dbReference>
<dbReference type="Pfam" id="PF00188">
    <property type="entry name" value="CAP"/>
    <property type="match status" value="1"/>
</dbReference>
<keyword evidence="4" id="KW-1185">Reference proteome</keyword>
<feature type="domain" description="SCP" evidence="2">
    <location>
        <begin position="126"/>
        <end position="248"/>
    </location>
</feature>
<dbReference type="Proteomes" id="UP001149009">
    <property type="component" value="Unassembled WGS sequence"/>
</dbReference>
<dbReference type="AlphaFoldDB" id="A0A9X2XBR7"/>
<evidence type="ECO:0000313" key="3">
    <source>
        <dbReference type="EMBL" id="MCT8991796.1"/>
    </source>
</evidence>
<sequence length="253" mass="27411">MDRKHTKVVTRVQEANGADRVTDTGDVGTGQASPYGTEAPAEALAGAGREARQAARCGKTEMWLAGASFSCSPSHMSRGRSFIKTVQAMACLMLAALVCAACAPRSTGNYALEDVRNLAALRQEALSLVNQARREQGVAALRFSGPLNAAAQAHAEDMARRGYYGHYSPERQDVAYRYRAHGGGRWSIIAENIARCNSCAPNREQLRRFQQGWMRSPGHQRNILDPRVAEFGFGMASAGGSVFAVQTFVTQRD</sequence>
<dbReference type="Gene3D" id="3.40.33.10">
    <property type="entry name" value="CAP"/>
    <property type="match status" value="1"/>
</dbReference>
<dbReference type="PANTHER" id="PTHR31157:SF1">
    <property type="entry name" value="SCP DOMAIN-CONTAINING PROTEIN"/>
    <property type="match status" value="1"/>
</dbReference>